<gene>
    <name evidence="1" type="ORF">G4Y79_05695</name>
</gene>
<reference evidence="1 2" key="1">
    <citation type="submission" date="2020-02" db="EMBL/GenBank/DDBJ databases">
        <authorList>
            <person name="Zheng R.K."/>
            <person name="Sun C.M."/>
        </authorList>
    </citation>
    <scope>NUCLEOTIDE SEQUENCE [LARGE SCALE GENOMIC DNA]</scope>
    <source>
        <strain evidence="2">rifampicinis</strain>
    </source>
</reference>
<sequence length="500" mass="56265">MPVSFLVYIDYDDNGQHTPDEAIQHQIIAMRWRLGLPGPYENMAQVGEAQITVRNLTRAFSPEVTPFLPGKRIFIYSDDGITTRRHFTGRITHVDPLPGTWDESIATIHCRDLMHDIAQNEVRVPPLINTRANEAIAAVLARCDLRYPVLAGHIVLGRPNGKVGNLLFGAPYTPAFQAGKSRFAYVGDTWGEGIAADEAIQQLATSERGRFYIDREGRAVFLNRHHMLLQTMPQASFANNMDGMAYTYGEEILSEIDVSVVPRTVSTTASLLWSLAQPQRLPRKGTRRIIARYRDANENPLGALSLANITFTARATPTGGQDLTPFVNVVVIEAGISAAVLEVSNTSEQEAYLHTLTLSGMAVATADRLTLQHRNRYNLTVYGKQALYLNLPTLTDIGEADQIARYEMVRRQTPRGSVRHIDLNARFHNPQALDRTLFHRIRVSDEQTGHTGDYFIVAEEHHVERGGYRHRVQWLLEPADDDRFFIIGRHKLNGTRYPMY</sequence>
<dbReference type="EMBL" id="CP062983">
    <property type="protein sequence ID" value="QPC83872.1"/>
    <property type="molecule type" value="Genomic_DNA"/>
</dbReference>
<dbReference type="RefSeq" id="WP_195171936.1">
    <property type="nucleotide sequence ID" value="NZ_CP062983.1"/>
</dbReference>
<keyword evidence="2" id="KW-1185">Reference proteome</keyword>
<accession>A0A7S8EBE7</accession>
<protein>
    <submittedName>
        <fullName evidence="1">Uncharacterized protein</fullName>
    </submittedName>
</protein>
<name>A0A7S8EBE7_9CHLR</name>
<evidence type="ECO:0000313" key="2">
    <source>
        <dbReference type="Proteomes" id="UP000594468"/>
    </source>
</evidence>
<organism evidence="1 2">
    <name type="scientific">Phototrophicus methaneseepsis</name>
    <dbReference type="NCBI Taxonomy" id="2710758"/>
    <lineage>
        <taxon>Bacteria</taxon>
        <taxon>Bacillati</taxon>
        <taxon>Chloroflexota</taxon>
        <taxon>Candidatus Thermofontia</taxon>
        <taxon>Phototrophicales</taxon>
        <taxon>Phototrophicaceae</taxon>
        <taxon>Phototrophicus</taxon>
    </lineage>
</organism>
<proteinExistence type="predicted"/>
<dbReference type="Proteomes" id="UP000594468">
    <property type="component" value="Chromosome"/>
</dbReference>
<evidence type="ECO:0000313" key="1">
    <source>
        <dbReference type="EMBL" id="QPC83872.1"/>
    </source>
</evidence>
<dbReference type="KEGG" id="pmet:G4Y79_05695"/>
<dbReference type="AlphaFoldDB" id="A0A7S8EBE7"/>